<dbReference type="RefSeq" id="WP_115841847.1">
    <property type="nucleotide sequence ID" value="NZ_CP183976.1"/>
</dbReference>
<protein>
    <recommendedName>
        <fullName evidence="3">Biliverdin-producing heme oxygenase</fullName>
    </recommendedName>
</protein>
<dbReference type="Gene3D" id="1.20.910.10">
    <property type="entry name" value="Heme oxygenase-like"/>
    <property type="match status" value="1"/>
</dbReference>
<dbReference type="CDD" id="cd19166">
    <property type="entry name" value="HemeO-bac"/>
    <property type="match status" value="1"/>
</dbReference>
<accession>A0A3D8VE84</accession>
<dbReference type="AlphaFoldDB" id="A0A3D8VE84"/>
<evidence type="ECO:0000313" key="1">
    <source>
        <dbReference type="EMBL" id="RDY67724.1"/>
    </source>
</evidence>
<proteinExistence type="predicted"/>
<evidence type="ECO:0000313" key="2">
    <source>
        <dbReference type="Proteomes" id="UP000256829"/>
    </source>
</evidence>
<reference evidence="1 2" key="1">
    <citation type="submission" date="2018-08" db="EMBL/GenBank/DDBJ databases">
        <title>Lysobacter soli KCTC 22011, whole genome shotgun sequence.</title>
        <authorList>
            <person name="Zhang X."/>
            <person name="Feng G."/>
            <person name="Zhu H."/>
        </authorList>
    </citation>
    <scope>NUCLEOTIDE SEQUENCE [LARGE SCALE GENOMIC DNA]</scope>
    <source>
        <strain evidence="1 2">KCTC 22011</strain>
    </source>
</reference>
<name>A0A3D8VE84_9GAMM</name>
<dbReference type="InterPro" id="IPR016084">
    <property type="entry name" value="Haem_Oase-like_multi-hlx"/>
</dbReference>
<dbReference type="SUPFAM" id="SSF48613">
    <property type="entry name" value="Heme oxygenase-like"/>
    <property type="match status" value="1"/>
</dbReference>
<dbReference type="Proteomes" id="UP000256829">
    <property type="component" value="Unassembled WGS sequence"/>
</dbReference>
<comment type="caution">
    <text evidence="1">The sequence shown here is derived from an EMBL/GenBank/DDBJ whole genome shotgun (WGS) entry which is preliminary data.</text>
</comment>
<keyword evidence="2" id="KW-1185">Reference proteome</keyword>
<dbReference type="EMBL" id="QTJR01000004">
    <property type="protein sequence ID" value="RDY67724.1"/>
    <property type="molecule type" value="Genomic_DNA"/>
</dbReference>
<evidence type="ECO:0008006" key="3">
    <source>
        <dbReference type="Google" id="ProtNLM"/>
    </source>
</evidence>
<sequence length="180" mass="19445">MSLGPVRSHLRHATASAHGRVDALLPDGVTKHRDYAAYLRAMHRFVATSALPDGARDRYLPLLSDDLQTLGIVGEATPADAEPEDRYERLGWAYVFEGSSLGARLLLRQASALGFDGSAGARYLNEHAASSGWPDLLRQLEDATPDAGQLDRLVAASHRAFAAVEAALRDALRVEKEGTE</sequence>
<gene>
    <name evidence="1" type="ORF">DX912_07315</name>
</gene>
<organism evidence="1 2">
    <name type="scientific">Lysobacter soli</name>
    <dbReference type="NCBI Taxonomy" id="453783"/>
    <lineage>
        <taxon>Bacteria</taxon>
        <taxon>Pseudomonadati</taxon>
        <taxon>Pseudomonadota</taxon>
        <taxon>Gammaproteobacteria</taxon>
        <taxon>Lysobacterales</taxon>
        <taxon>Lysobacteraceae</taxon>
        <taxon>Lysobacter</taxon>
    </lineage>
</organism>